<name>A0A0S4VA12_RALSL</name>
<evidence type="ECO:0008006" key="3">
    <source>
        <dbReference type="Google" id="ProtNLM"/>
    </source>
</evidence>
<reference evidence="2" key="1">
    <citation type="submission" date="2015-10" db="EMBL/GenBank/DDBJ databases">
        <authorList>
            <person name="Gilbert D.G."/>
        </authorList>
    </citation>
    <scope>NUCLEOTIDE SEQUENCE</scope>
    <source>
        <strain evidence="2">Phyl III-seqv23</strain>
    </source>
</reference>
<protein>
    <recommendedName>
        <fullName evidence="3">Lipoprotein</fullName>
    </recommendedName>
</protein>
<keyword evidence="1" id="KW-0732">Signal</keyword>
<feature type="signal peptide" evidence="1">
    <location>
        <begin position="1"/>
        <end position="19"/>
    </location>
</feature>
<feature type="chain" id="PRO_5006628831" description="Lipoprotein" evidence="1">
    <location>
        <begin position="20"/>
        <end position="74"/>
    </location>
</feature>
<dbReference type="PROSITE" id="PS51257">
    <property type="entry name" value="PROKAR_LIPOPROTEIN"/>
    <property type="match status" value="1"/>
</dbReference>
<organism evidence="2">
    <name type="scientific">Ralstonia solanacearum</name>
    <name type="common">Pseudomonas solanacearum</name>
    <dbReference type="NCBI Taxonomy" id="305"/>
    <lineage>
        <taxon>Bacteria</taxon>
        <taxon>Pseudomonadati</taxon>
        <taxon>Pseudomonadota</taxon>
        <taxon>Betaproteobacteria</taxon>
        <taxon>Burkholderiales</taxon>
        <taxon>Burkholderiaceae</taxon>
        <taxon>Ralstonia</taxon>
        <taxon>Ralstonia solanacearum species complex</taxon>
    </lineage>
</organism>
<evidence type="ECO:0000256" key="1">
    <source>
        <dbReference type="SAM" id="SignalP"/>
    </source>
</evidence>
<proteinExistence type="predicted"/>
<evidence type="ECO:0000313" key="2">
    <source>
        <dbReference type="EMBL" id="CUV31150.1"/>
    </source>
</evidence>
<gene>
    <name evidence="2" type="ORF">RUN1985_v1_820012</name>
</gene>
<sequence>MRRLTFLIAALVTTGCASTVTTPRLPTAQPCPPILEAPAGPTLADLRQFALDLQRQGGECRDRHQALVNALSQR</sequence>
<dbReference type="AlphaFoldDB" id="A0A0S4VA12"/>
<dbReference type="EMBL" id="LN899824">
    <property type="protein sequence ID" value="CUV31150.1"/>
    <property type="molecule type" value="Genomic_DNA"/>
</dbReference>
<accession>A0A0S4VA12</accession>